<dbReference type="AlphaFoldDB" id="A0A5C5Y9R4"/>
<proteinExistence type="predicted"/>
<accession>A0A5C5Y9R4</accession>
<evidence type="ECO:0000259" key="1">
    <source>
        <dbReference type="Pfam" id="PF08241"/>
    </source>
</evidence>
<evidence type="ECO:0000313" key="3">
    <source>
        <dbReference type="Proteomes" id="UP000317238"/>
    </source>
</evidence>
<comment type="caution">
    <text evidence="2">The sequence shown here is derived from an EMBL/GenBank/DDBJ whole genome shotgun (WGS) entry which is preliminary data.</text>
</comment>
<organism evidence="2 3">
    <name type="scientific">Crateriforma conspicua</name>
    <dbReference type="NCBI Taxonomy" id="2527996"/>
    <lineage>
        <taxon>Bacteria</taxon>
        <taxon>Pseudomonadati</taxon>
        <taxon>Planctomycetota</taxon>
        <taxon>Planctomycetia</taxon>
        <taxon>Planctomycetales</taxon>
        <taxon>Planctomycetaceae</taxon>
        <taxon>Crateriforma</taxon>
    </lineage>
</organism>
<keyword evidence="2" id="KW-0808">Transferase</keyword>
<dbReference type="Gene3D" id="3.40.50.150">
    <property type="entry name" value="Vaccinia Virus protein VP39"/>
    <property type="match status" value="1"/>
</dbReference>
<dbReference type="InterPro" id="IPR013216">
    <property type="entry name" value="Methyltransf_11"/>
</dbReference>
<dbReference type="RefSeq" id="WP_145303535.1">
    <property type="nucleotide sequence ID" value="NZ_CP036319.1"/>
</dbReference>
<dbReference type="GO" id="GO:0043770">
    <property type="term" value="F:demethylmenaquinone methyltransferase activity"/>
    <property type="evidence" value="ECO:0007669"/>
    <property type="project" value="UniProtKB-EC"/>
</dbReference>
<protein>
    <submittedName>
        <fullName evidence="2">Demethylmenaquinone methyltransferase</fullName>
        <ecNumber evidence="2">2.1.1.163</ecNumber>
    </submittedName>
</protein>
<dbReference type="InterPro" id="IPR029063">
    <property type="entry name" value="SAM-dependent_MTases_sf"/>
</dbReference>
<dbReference type="PANTHER" id="PTHR47473:SF1">
    <property type="entry name" value="METHYLTRANSFERASE DOMAIN-CONTAINING PROTEIN"/>
    <property type="match status" value="1"/>
</dbReference>
<dbReference type="EMBL" id="SJPL01000001">
    <property type="protein sequence ID" value="TWT71191.1"/>
    <property type="molecule type" value="Genomic_DNA"/>
</dbReference>
<dbReference type="PANTHER" id="PTHR47473">
    <property type="entry name" value="BTA1P"/>
    <property type="match status" value="1"/>
</dbReference>
<evidence type="ECO:0000313" key="2">
    <source>
        <dbReference type="EMBL" id="TWT71191.1"/>
    </source>
</evidence>
<keyword evidence="3" id="KW-1185">Reference proteome</keyword>
<dbReference type="SUPFAM" id="SSF53335">
    <property type="entry name" value="S-adenosyl-L-methionine-dependent methyltransferases"/>
    <property type="match status" value="1"/>
</dbReference>
<keyword evidence="2" id="KW-0489">Methyltransferase</keyword>
<sequence length="242" mass="27732">MTDWASDLRVLRQLLWHRTTGDTHQERLESFYGRQAGDYDSFRRRMLHGRRPLIDQIDFPEGGTWVDLGCGTGENVLFAGSKAARLKDIHLVDLSPSLLEKAGQRHVADSSTKIQTHLADATLFDLPDQSVDVATFSYSLTMIPDWFAAVENALRMLRPGGILGVTDFFVSRKHADEDLVHHGWLKRTFWQQWFAMDNVFLCGDHLAMLKRRTRVVHLEQHGGKVPYLPLLKAPYYVFLGRK</sequence>
<dbReference type="Proteomes" id="UP000317238">
    <property type="component" value="Unassembled WGS sequence"/>
</dbReference>
<name>A0A5C5Y9R4_9PLAN</name>
<gene>
    <name evidence="2" type="primary">ubiE_3</name>
    <name evidence="2" type="ORF">Pan14r_35010</name>
</gene>
<dbReference type="GO" id="GO:0032259">
    <property type="term" value="P:methylation"/>
    <property type="evidence" value="ECO:0007669"/>
    <property type="project" value="UniProtKB-KW"/>
</dbReference>
<dbReference type="EC" id="2.1.1.163" evidence="2"/>
<reference evidence="2 3" key="1">
    <citation type="submission" date="2019-02" db="EMBL/GenBank/DDBJ databases">
        <title>Deep-cultivation of Planctomycetes and their phenomic and genomic characterization uncovers novel biology.</title>
        <authorList>
            <person name="Wiegand S."/>
            <person name="Jogler M."/>
            <person name="Boedeker C."/>
            <person name="Pinto D."/>
            <person name="Vollmers J."/>
            <person name="Rivas-Marin E."/>
            <person name="Kohn T."/>
            <person name="Peeters S.H."/>
            <person name="Heuer A."/>
            <person name="Rast P."/>
            <person name="Oberbeckmann S."/>
            <person name="Bunk B."/>
            <person name="Jeske O."/>
            <person name="Meyerdierks A."/>
            <person name="Storesund J.E."/>
            <person name="Kallscheuer N."/>
            <person name="Luecker S."/>
            <person name="Lage O.M."/>
            <person name="Pohl T."/>
            <person name="Merkel B.J."/>
            <person name="Hornburger P."/>
            <person name="Mueller R.-W."/>
            <person name="Bruemmer F."/>
            <person name="Labrenz M."/>
            <person name="Spormann A.M."/>
            <person name="Op Den Camp H."/>
            <person name="Overmann J."/>
            <person name="Amann R."/>
            <person name="Jetten M.S.M."/>
            <person name="Mascher T."/>
            <person name="Medema M.H."/>
            <person name="Devos D.P."/>
            <person name="Kaster A.-K."/>
            <person name="Ovreas L."/>
            <person name="Rohde M."/>
            <person name="Galperin M.Y."/>
            <person name="Jogler C."/>
        </authorList>
    </citation>
    <scope>NUCLEOTIDE SEQUENCE [LARGE SCALE GENOMIC DNA]</scope>
    <source>
        <strain evidence="2 3">Pan14r</strain>
    </source>
</reference>
<feature type="domain" description="Methyltransferase type 11" evidence="1">
    <location>
        <begin position="66"/>
        <end position="163"/>
    </location>
</feature>
<dbReference type="Pfam" id="PF08241">
    <property type="entry name" value="Methyltransf_11"/>
    <property type="match status" value="1"/>
</dbReference>
<dbReference type="CDD" id="cd02440">
    <property type="entry name" value="AdoMet_MTases"/>
    <property type="match status" value="1"/>
</dbReference>
<dbReference type="GO" id="GO:0008757">
    <property type="term" value="F:S-adenosylmethionine-dependent methyltransferase activity"/>
    <property type="evidence" value="ECO:0007669"/>
    <property type="project" value="InterPro"/>
</dbReference>
<dbReference type="OrthoDB" id="9791837at2"/>